<dbReference type="AlphaFoldDB" id="Q72RG0"/>
<dbReference type="HOGENOM" id="CLU_2683370_0_0_12"/>
<dbReference type="KEGG" id="lic:LIC_11785"/>
<evidence type="ECO:0000313" key="1">
    <source>
        <dbReference type="EMBL" id="AAS70374.1"/>
    </source>
</evidence>
<evidence type="ECO:0000313" key="2">
    <source>
        <dbReference type="Proteomes" id="UP000007037"/>
    </source>
</evidence>
<protein>
    <submittedName>
        <fullName evidence="1">Uncharacterized protein</fullName>
    </submittedName>
</protein>
<organism evidence="1 2">
    <name type="scientific">Leptospira interrogans serogroup Icterohaemorrhagiae serovar copenhageni (strain Fiocruz L1-130)</name>
    <dbReference type="NCBI Taxonomy" id="267671"/>
    <lineage>
        <taxon>Bacteria</taxon>
        <taxon>Pseudomonadati</taxon>
        <taxon>Spirochaetota</taxon>
        <taxon>Spirochaetia</taxon>
        <taxon>Leptospirales</taxon>
        <taxon>Leptospiraceae</taxon>
        <taxon>Leptospira</taxon>
    </lineage>
</organism>
<accession>Q72RG0</accession>
<dbReference type="EMBL" id="AE016823">
    <property type="protein sequence ID" value="AAS70374.1"/>
    <property type="molecule type" value="Genomic_DNA"/>
</dbReference>
<sequence>MRILRFYFCIVCSFKKPKTVHIRNRLIDFNHCMWSDLYFSVSFFRPVLLTLLKNKESRLVSSSFLQTISVNKNK</sequence>
<reference evidence="1 2" key="1">
    <citation type="journal article" date="2004" name="J. Bacteriol.">
        <title>Comparative genomics of two Leptospira interrogans serovars reveals novel insights into physiology and pathogenesis.</title>
        <authorList>
            <person name="Nascimento A.L."/>
            <person name="Ko A.I."/>
            <person name="Martins E.A."/>
            <person name="Monteiro-Vitorello C.B."/>
            <person name="Ho P.L."/>
            <person name="Haake D.A."/>
            <person name="Verjovski-Almeida S."/>
            <person name="Hartskeerl R.A."/>
            <person name="Marques M.V."/>
            <person name="Oliveira M.C."/>
            <person name="Menck C.F."/>
            <person name="Leite L.C."/>
            <person name="Carrer H."/>
            <person name="Coutinho L.L."/>
            <person name="Degrave W.M."/>
            <person name="Dellagostin O.A."/>
            <person name="El-Dorry H."/>
            <person name="Ferro E.S."/>
            <person name="Ferro M.I."/>
            <person name="Furlan L.R."/>
            <person name="Gamberini M."/>
            <person name="Giglioti E.A."/>
            <person name="Goes-Neto A."/>
            <person name="Goldman G.H."/>
            <person name="Goldman M.H."/>
            <person name="Harakava R."/>
            <person name="Jeronimo S.M."/>
            <person name="Junqueira-De-Azevedo I.L."/>
            <person name="Kimura E.T."/>
            <person name="Kuramae E.E."/>
            <person name="Lemos E.G."/>
            <person name="Lemos M.V."/>
            <person name="Marino C.L."/>
            <person name="Nunes L.R."/>
            <person name="De Oliveira R.C."/>
            <person name="Pereira G.G."/>
            <person name="Reis M.S."/>
            <person name="Schriefer A."/>
            <person name="Siqueira W.J."/>
            <person name="Sommer P."/>
            <person name="Tsai S.M."/>
            <person name="Simpson A.J."/>
            <person name="Ferro J.A."/>
            <person name="Camargo L.E."/>
            <person name="Kitajima J.P."/>
            <person name="Setubal J.C."/>
            <person name="Van Sluys M.A."/>
        </authorList>
    </citation>
    <scope>NUCLEOTIDE SEQUENCE [LARGE SCALE GENOMIC DNA]</scope>
    <source>
        <strain evidence="1 2">Fiocruz L1-130</strain>
    </source>
</reference>
<dbReference type="Proteomes" id="UP000007037">
    <property type="component" value="Chromosome I"/>
</dbReference>
<proteinExistence type="predicted"/>
<name>Q72RG0_LEPIC</name>
<gene>
    <name evidence="1" type="ordered locus">LIC_11785</name>
</gene>